<dbReference type="SMART" id="SM01133">
    <property type="entry name" value="DeoC"/>
    <property type="match status" value="1"/>
</dbReference>
<dbReference type="SUPFAM" id="SSF51569">
    <property type="entry name" value="Aldolase"/>
    <property type="match status" value="1"/>
</dbReference>
<evidence type="ECO:0000256" key="3">
    <source>
        <dbReference type="ARBA" id="ARBA00008679"/>
    </source>
</evidence>
<proteinExistence type="inferred from homology"/>
<evidence type="ECO:0000256" key="6">
    <source>
        <dbReference type="HAMAP-Rule" id="MF_00734"/>
    </source>
</evidence>
<keyword evidence="5 6" id="KW-0456">Lyase</keyword>
<dbReference type="NCBIfam" id="NF009498">
    <property type="entry name" value="PRK12858.1"/>
    <property type="match status" value="1"/>
</dbReference>
<dbReference type="InterPro" id="IPR050552">
    <property type="entry name" value="LacD_aldolase"/>
</dbReference>
<accession>A0ABY1ACK5</accession>
<name>A0ABY1ACK5_9LACO</name>
<dbReference type="InterPro" id="IPR002915">
    <property type="entry name" value="DeoC/FbaB/LacD_aldolase"/>
</dbReference>
<dbReference type="InterPro" id="IPR005927">
    <property type="entry name" value="Tag_1.6-dipho_adolase"/>
</dbReference>
<comment type="similarity">
    <text evidence="3 6">Belongs to the aldolase LacD family.</text>
</comment>
<dbReference type="Gene3D" id="3.20.20.70">
    <property type="entry name" value="Aldolase class I"/>
    <property type="match status" value="1"/>
</dbReference>
<dbReference type="HAMAP" id="MF_00734">
    <property type="entry name" value="LacD"/>
    <property type="match status" value="1"/>
</dbReference>
<dbReference type="NCBIfam" id="NF003180">
    <property type="entry name" value="PRK04161.1"/>
    <property type="match status" value="1"/>
</dbReference>
<evidence type="ECO:0000313" key="8">
    <source>
        <dbReference type="Proteomes" id="UP000182089"/>
    </source>
</evidence>
<comment type="caution">
    <text evidence="7">The sequence shown here is derived from an EMBL/GenBank/DDBJ whole genome shotgun (WGS) entry which is preliminary data.</text>
</comment>
<protein>
    <recommendedName>
        <fullName evidence="6">Tagatose 1,6-diphosphate aldolase</fullName>
        <ecNumber evidence="6">4.1.2.40</ecNumber>
    </recommendedName>
    <alternativeName>
        <fullName evidence="6">D-tagatose-1,6-bisphosphate aldolase</fullName>
    </alternativeName>
    <alternativeName>
        <fullName evidence="6">Tagatose-bisphosphate aldolase</fullName>
    </alternativeName>
</protein>
<dbReference type="PANTHER" id="PTHR39340:SF1">
    <property type="entry name" value="SULFOFRUCTOSEPHOSPHATE ALDOLASE"/>
    <property type="match status" value="1"/>
</dbReference>
<evidence type="ECO:0000256" key="4">
    <source>
        <dbReference type="ARBA" id="ARBA00022736"/>
    </source>
</evidence>
<dbReference type="NCBIfam" id="TIGR01232">
    <property type="entry name" value="lacD"/>
    <property type="match status" value="1"/>
</dbReference>
<dbReference type="Pfam" id="PF01791">
    <property type="entry name" value="DeoC"/>
    <property type="match status" value="1"/>
</dbReference>
<keyword evidence="4 6" id="KW-0423">Lactose metabolism</keyword>
<organism evidence="7 8">
    <name type="scientific">Ligilactobacillus ruminis</name>
    <dbReference type="NCBI Taxonomy" id="1623"/>
    <lineage>
        <taxon>Bacteria</taxon>
        <taxon>Bacillati</taxon>
        <taxon>Bacillota</taxon>
        <taxon>Bacilli</taxon>
        <taxon>Lactobacillales</taxon>
        <taxon>Lactobacillaceae</taxon>
        <taxon>Ligilactobacillus</taxon>
    </lineage>
</organism>
<gene>
    <name evidence="6" type="primary">lacD</name>
    <name evidence="7" type="ORF">SAMN05216431_10964</name>
</gene>
<reference evidence="7 8" key="1">
    <citation type="submission" date="2016-10" db="EMBL/GenBank/DDBJ databases">
        <authorList>
            <person name="Varghese N."/>
            <person name="Submissions S."/>
        </authorList>
    </citation>
    <scope>NUCLEOTIDE SEQUENCE [LARGE SCALE GENOMIC DNA]</scope>
    <source>
        <strain evidence="7 8">WC1T17</strain>
    </source>
</reference>
<comment type="pathway">
    <text evidence="2 6">Carbohydrate metabolism; D-tagatose 6-phosphate degradation; D-glyceraldehyde 3-phosphate and glycerone phosphate from D-tagatose 6-phosphate: step 2/2.</text>
</comment>
<dbReference type="NCBIfam" id="NF009065">
    <property type="entry name" value="PRK12399.1"/>
    <property type="match status" value="1"/>
</dbReference>
<dbReference type="EMBL" id="FOCC01000009">
    <property type="protein sequence ID" value="SEM81194.1"/>
    <property type="molecule type" value="Genomic_DNA"/>
</dbReference>
<dbReference type="InterPro" id="IPR013785">
    <property type="entry name" value="Aldolase_TIM"/>
</dbReference>
<dbReference type="Proteomes" id="UP000182089">
    <property type="component" value="Unassembled WGS sequence"/>
</dbReference>
<evidence type="ECO:0000256" key="5">
    <source>
        <dbReference type="ARBA" id="ARBA00023239"/>
    </source>
</evidence>
<evidence type="ECO:0000313" key="7">
    <source>
        <dbReference type="EMBL" id="SEM81194.1"/>
    </source>
</evidence>
<dbReference type="PANTHER" id="PTHR39340">
    <property type="entry name" value="SULFOFRUCTOSEPHOSPHATE ALDOLASE"/>
    <property type="match status" value="1"/>
</dbReference>
<evidence type="ECO:0000256" key="1">
    <source>
        <dbReference type="ARBA" id="ARBA00000567"/>
    </source>
</evidence>
<evidence type="ECO:0000256" key="2">
    <source>
        <dbReference type="ARBA" id="ARBA00005191"/>
    </source>
</evidence>
<sequence length="329" mass="36962">MMSNKIEALKRLSNENGVIAALAIDQRGSLKKMLAQAANKESNEEDIVEFKKVISKELTPYASAILLDPEYGWPAAKVRADNAGLLVAYEKTGYDTTEPGRMPDLLPTWSAKRLKEAGADAVKFMLYYDVDEPDEINLKKQAFVERIGDECVAEDMPFFLELMSYDAKIADNKSREYAQVKAHKVNEMIKEFAKPIYNVDVLKVEVPIIMDFVEGYGTKEPVYTKEEALELFQEQDKATNGVPYIFLSAGVPAKVFQDTLRLAHEAGSTFNGVLCGRATWRHSIEPFATEGKQKAIEWCDTVGRQNIEDLNDVLSQTATSWESKMLVHE</sequence>
<dbReference type="EC" id="4.1.2.40" evidence="6"/>
<comment type="catalytic activity">
    <reaction evidence="1 6">
        <text>D-tagatofuranose 1,6-bisphosphate = D-glyceraldehyde 3-phosphate + dihydroxyacetone phosphate</text>
        <dbReference type="Rhea" id="RHEA:22948"/>
        <dbReference type="ChEBI" id="CHEBI:57642"/>
        <dbReference type="ChEBI" id="CHEBI:58694"/>
        <dbReference type="ChEBI" id="CHEBI:59776"/>
        <dbReference type="EC" id="4.1.2.40"/>
    </reaction>
</comment>